<dbReference type="InterPro" id="IPR025348">
    <property type="entry name" value="DUF4252"/>
</dbReference>
<feature type="signal peptide" evidence="1">
    <location>
        <begin position="1"/>
        <end position="21"/>
    </location>
</feature>
<dbReference type="Proteomes" id="UP000515514">
    <property type="component" value="Chromosome"/>
</dbReference>
<proteinExistence type="predicted"/>
<evidence type="ECO:0008006" key="4">
    <source>
        <dbReference type="Google" id="ProtNLM"/>
    </source>
</evidence>
<dbReference type="Pfam" id="PF14060">
    <property type="entry name" value="DUF4252"/>
    <property type="match status" value="1"/>
</dbReference>
<accession>A0A7G8PW17</accession>
<protein>
    <recommendedName>
        <fullName evidence="4">DUF4252 domain-containing protein</fullName>
    </recommendedName>
</protein>
<dbReference type="AlphaFoldDB" id="A0A7G8PW17"/>
<feature type="chain" id="PRO_5028807330" description="DUF4252 domain-containing protein" evidence="1">
    <location>
        <begin position="22"/>
        <end position="185"/>
    </location>
</feature>
<evidence type="ECO:0000313" key="3">
    <source>
        <dbReference type="Proteomes" id="UP000515514"/>
    </source>
</evidence>
<reference evidence="2 3" key="1">
    <citation type="submission" date="2020-04" db="EMBL/GenBank/DDBJ databases">
        <title>Genome sequence of Altibacter aquimarinus strain ALE3EI.</title>
        <authorList>
            <person name="Oh H.-M."/>
            <person name="Jang D."/>
        </authorList>
    </citation>
    <scope>NUCLEOTIDE SEQUENCE [LARGE SCALE GENOMIC DNA]</scope>
    <source>
        <strain evidence="2 3">ALE3EI</strain>
    </source>
</reference>
<organism evidence="2 3">
    <name type="scientific">Constantimarinum furrinae</name>
    <dbReference type="NCBI Taxonomy" id="2562285"/>
    <lineage>
        <taxon>Bacteria</taxon>
        <taxon>Pseudomonadati</taxon>
        <taxon>Bacteroidota</taxon>
        <taxon>Flavobacteriia</taxon>
        <taxon>Flavobacteriales</taxon>
        <taxon>Flavobacteriaceae</taxon>
        <taxon>Altibacter/Constantimarinum group</taxon>
        <taxon>Constantimarinum</taxon>
    </lineage>
</organism>
<name>A0A7G8PW17_9FLAO</name>
<dbReference type="KEGG" id="alti:ALE3EI_1986"/>
<dbReference type="PROSITE" id="PS51257">
    <property type="entry name" value="PROKAR_LIPOPROTEIN"/>
    <property type="match status" value="1"/>
</dbReference>
<evidence type="ECO:0000313" key="2">
    <source>
        <dbReference type="EMBL" id="QNJ98533.1"/>
    </source>
</evidence>
<dbReference type="EMBL" id="CP052909">
    <property type="protein sequence ID" value="QNJ98533.1"/>
    <property type="molecule type" value="Genomic_DNA"/>
</dbReference>
<dbReference type="RefSeq" id="WP_186988253.1">
    <property type="nucleotide sequence ID" value="NZ_CP052909.1"/>
</dbReference>
<sequence length="185" mass="20987">MVLVRYIIALTLIAFSMMSCNSEGSLQRYLVDKQDDNKFVKVDLATSLLEANDNNFSEEQREILNTVKKINVVAYPIKGGNKAEYETERNALTAIIDQEKYQTLTKFKSNNIKTTLKYVGDDETIDEVIVFMSDDERGFAIFRLLGDEMRPGQMAKLITTLERGDLDFTKLTGLGEMFDVKADSI</sequence>
<gene>
    <name evidence="2" type="ORF">ALE3EI_1986</name>
</gene>
<keyword evidence="1" id="KW-0732">Signal</keyword>
<keyword evidence="3" id="KW-1185">Reference proteome</keyword>
<evidence type="ECO:0000256" key="1">
    <source>
        <dbReference type="SAM" id="SignalP"/>
    </source>
</evidence>